<keyword evidence="2" id="KW-1185">Reference proteome</keyword>
<evidence type="ECO:0000313" key="2">
    <source>
        <dbReference type="Proteomes" id="UP000294530"/>
    </source>
</evidence>
<dbReference type="AlphaFoldDB" id="A0A976FH07"/>
<proteinExistence type="predicted"/>
<dbReference type="RefSeq" id="XP_067816169.1">
    <property type="nucleotide sequence ID" value="XM_067959618.1"/>
</dbReference>
<organism evidence="1 2">
    <name type="scientific">Bremia lactucae</name>
    <name type="common">Lettuce downy mildew</name>
    <dbReference type="NCBI Taxonomy" id="4779"/>
    <lineage>
        <taxon>Eukaryota</taxon>
        <taxon>Sar</taxon>
        <taxon>Stramenopiles</taxon>
        <taxon>Oomycota</taxon>
        <taxon>Peronosporomycetes</taxon>
        <taxon>Peronosporales</taxon>
        <taxon>Peronosporaceae</taxon>
        <taxon>Bremia</taxon>
    </lineage>
</organism>
<dbReference type="KEGG" id="blac:94345289"/>
<evidence type="ECO:0000313" key="1">
    <source>
        <dbReference type="EMBL" id="TDH66670.1"/>
    </source>
</evidence>
<protein>
    <submittedName>
        <fullName evidence="1">Uncharacterized protein</fullName>
    </submittedName>
</protein>
<reference evidence="1 2" key="1">
    <citation type="journal article" date="2021" name="Genome Biol.">
        <title>AFLAP: assembly-free linkage analysis pipeline using k-mers from genome sequencing data.</title>
        <authorList>
            <person name="Fletcher K."/>
            <person name="Zhang L."/>
            <person name="Gil J."/>
            <person name="Han R."/>
            <person name="Cavanaugh K."/>
            <person name="Michelmore R."/>
        </authorList>
    </citation>
    <scope>NUCLEOTIDE SEQUENCE [LARGE SCALE GENOMIC DNA]</scope>
    <source>
        <strain evidence="1 2">SF5</strain>
    </source>
</reference>
<dbReference type="Proteomes" id="UP000294530">
    <property type="component" value="Unassembled WGS sequence"/>
</dbReference>
<gene>
    <name evidence="1" type="ORF">CCR75_001516</name>
</gene>
<sequence>MAGSTNVQRRSSRWDEQEEELRVSQLAARSGQQGDVCWGNMGGQAITASMQLRSPDYIRT</sequence>
<dbReference type="GeneID" id="94345289"/>
<dbReference type="EMBL" id="SHOA02000202">
    <property type="protein sequence ID" value="TDH66670.1"/>
    <property type="molecule type" value="Genomic_DNA"/>
</dbReference>
<name>A0A976FH07_BRELC</name>
<comment type="caution">
    <text evidence="1">The sequence shown here is derived from an EMBL/GenBank/DDBJ whole genome shotgun (WGS) entry which is preliminary data.</text>
</comment>
<accession>A0A976FH07</accession>